<dbReference type="Proteomes" id="UP001412239">
    <property type="component" value="Unassembled WGS sequence"/>
</dbReference>
<evidence type="ECO:0000313" key="3">
    <source>
        <dbReference type="EMBL" id="CUS13063.1"/>
    </source>
</evidence>
<keyword evidence="1" id="KW-0732">Signal</keyword>
<evidence type="ECO:0000313" key="4">
    <source>
        <dbReference type="Proteomes" id="UP001412239"/>
    </source>
</evidence>
<proteinExistence type="predicted"/>
<reference evidence="3" key="1">
    <citation type="submission" date="2015-10" db="EMBL/GenBank/DDBJ databases">
        <authorList>
            <person name="Regsiter A."/>
            <person name="william w."/>
        </authorList>
    </citation>
    <scope>NUCLEOTIDE SEQUENCE</scope>
    <source>
        <strain evidence="3">Montdore</strain>
    </source>
</reference>
<dbReference type="InterPro" id="IPR057231">
    <property type="entry name" value="DUF7909"/>
</dbReference>
<accession>A0A292Q2V4</accession>
<evidence type="ECO:0000259" key="2">
    <source>
        <dbReference type="Pfam" id="PF25486"/>
    </source>
</evidence>
<keyword evidence="4" id="KW-1185">Reference proteome</keyword>
<gene>
    <name evidence="3" type="ORF">GSTUAT00002743001</name>
</gene>
<dbReference type="AlphaFoldDB" id="A0A292Q2V4"/>
<feature type="signal peptide" evidence="1">
    <location>
        <begin position="1"/>
        <end position="16"/>
    </location>
</feature>
<dbReference type="Pfam" id="PF25486">
    <property type="entry name" value="DUF7909"/>
    <property type="match status" value="1"/>
</dbReference>
<feature type="domain" description="DUF7909" evidence="2">
    <location>
        <begin position="18"/>
        <end position="172"/>
    </location>
</feature>
<name>A0A292Q2V4_9PEZI</name>
<dbReference type="EMBL" id="LN890978">
    <property type="protein sequence ID" value="CUS13063.1"/>
    <property type="molecule type" value="Genomic_DNA"/>
</dbReference>
<feature type="non-terminal residue" evidence="3">
    <location>
        <position position="172"/>
    </location>
</feature>
<evidence type="ECO:0000256" key="1">
    <source>
        <dbReference type="SAM" id="SignalP"/>
    </source>
</evidence>
<protein>
    <recommendedName>
        <fullName evidence="2">DUF7909 domain-containing protein</fullName>
    </recommendedName>
</protein>
<feature type="chain" id="PRO_5013058918" description="DUF7909 domain-containing protein" evidence="1">
    <location>
        <begin position="17"/>
        <end position="172"/>
    </location>
</feature>
<sequence>SSPLLPLLLLTNPASTCTPPTDPPTPTFTAPFSVQVQNASYPQINNRFLNFWRAGGGDQHLYLSPAGTPVANLSLANGVLQRPPDGILQNLTIRAVINGEYTATDNTTKMFFTSRGDPRAMFDAGWGCNATDDSVQRELIFRGRGAGIGGHICVRLASGNRWEFRYSPPGNT</sequence>
<feature type="non-terminal residue" evidence="3">
    <location>
        <position position="1"/>
    </location>
</feature>
<organism evidence="3 4">
    <name type="scientific">Tuber aestivum</name>
    <name type="common">summer truffle</name>
    <dbReference type="NCBI Taxonomy" id="59557"/>
    <lineage>
        <taxon>Eukaryota</taxon>
        <taxon>Fungi</taxon>
        <taxon>Dikarya</taxon>
        <taxon>Ascomycota</taxon>
        <taxon>Pezizomycotina</taxon>
        <taxon>Pezizomycetes</taxon>
        <taxon>Pezizales</taxon>
        <taxon>Tuberaceae</taxon>
        <taxon>Tuber</taxon>
    </lineage>
</organism>